<accession>A0A132HP87</accession>
<dbReference type="PANTHER" id="PTHR48228">
    <property type="entry name" value="SUCCINYL-COA--D-CITRAMALATE COA-TRANSFERASE"/>
    <property type="match status" value="1"/>
</dbReference>
<dbReference type="PANTHER" id="PTHR48228:SF5">
    <property type="entry name" value="ALPHA-METHYLACYL-COA RACEMASE"/>
    <property type="match status" value="1"/>
</dbReference>
<evidence type="ECO:0000313" key="2">
    <source>
        <dbReference type="Proteomes" id="UP001205867"/>
    </source>
</evidence>
<dbReference type="GO" id="GO:0016740">
    <property type="term" value="F:transferase activity"/>
    <property type="evidence" value="ECO:0007669"/>
    <property type="project" value="UniProtKB-KW"/>
</dbReference>
<dbReference type="Gene3D" id="3.30.1540.10">
    <property type="entry name" value="formyl-coa transferase, domain 3"/>
    <property type="match status" value="1"/>
</dbReference>
<dbReference type="Gene3D" id="3.40.50.10540">
    <property type="entry name" value="Crotonobetainyl-coa:carnitine coa-transferase, domain 1"/>
    <property type="match status" value="1"/>
</dbReference>
<dbReference type="RefSeq" id="WP_020623933.1">
    <property type="nucleotide sequence ID" value="NZ_CBDRLD010000005.1"/>
</dbReference>
<organism evidence="1 2">
    <name type="scientific">Micrococcus luteus</name>
    <name type="common">Micrococcus lysodeikticus</name>
    <dbReference type="NCBI Taxonomy" id="1270"/>
    <lineage>
        <taxon>Bacteria</taxon>
        <taxon>Bacillati</taxon>
        <taxon>Actinomycetota</taxon>
        <taxon>Actinomycetes</taxon>
        <taxon>Micrococcales</taxon>
        <taxon>Micrococcaceae</taxon>
        <taxon>Micrococcus</taxon>
    </lineage>
</organism>
<dbReference type="AlphaFoldDB" id="A0A132HP87"/>
<sequence>MSAAPLAGVRVVTIALNLPGPVAAARLQELGADVVTVLPPSGDPVATLVPALYEELHRGQSVRTVDMKSEAGAAEMEQILAEADVFLTSHRSGALRRLGLDADAVRARHRRICQVDITGYDGDRTDVPGHDINYQAAAGLLAPGAPPRILAADLHGAERAVSAALALLWARGADGDGGHATVALADAAHALALPNRHRMTGPRSPLGGALPHYGVYPAAEGHVAVGALEPHFAAALVAGLGLDADGDVRAQLTEALSRHDAAHWQAWGEERGIPLTALASPTA</sequence>
<reference evidence="1" key="1">
    <citation type="submission" date="2023-06" db="EMBL/GenBank/DDBJ databases">
        <title>lsaBGC provides a comprehensive framework for evolutionary analysis of biosynthetic gene clusters within focal taxa.</title>
        <authorList>
            <person name="Salamzade R."/>
            <person name="Sandstrom S."/>
            <person name="Kalan L.R."/>
        </authorList>
    </citation>
    <scope>NUCLEOTIDE SEQUENCE</scope>
    <source>
        <strain evidence="1">P3-SID899</strain>
    </source>
</reference>
<proteinExistence type="predicted"/>
<dbReference type="EMBL" id="JALXKZ020000013">
    <property type="protein sequence ID" value="MCV7629087.1"/>
    <property type="molecule type" value="Genomic_DNA"/>
</dbReference>
<evidence type="ECO:0000313" key="1">
    <source>
        <dbReference type="EMBL" id="MCV7629087.1"/>
    </source>
</evidence>
<dbReference type="Proteomes" id="UP001205867">
    <property type="component" value="Unassembled WGS sequence"/>
</dbReference>
<dbReference type="InterPro" id="IPR003673">
    <property type="entry name" value="CoA-Trfase_fam_III"/>
</dbReference>
<dbReference type="InterPro" id="IPR044855">
    <property type="entry name" value="CoA-Trfase_III_dom3_sf"/>
</dbReference>
<protein>
    <submittedName>
        <fullName evidence="1">CoA transferase</fullName>
    </submittedName>
</protein>
<dbReference type="InterPro" id="IPR050509">
    <property type="entry name" value="CoA-transferase_III"/>
</dbReference>
<dbReference type="InterPro" id="IPR023606">
    <property type="entry name" value="CoA-Trfase_III_dom_1_sf"/>
</dbReference>
<dbReference type="SUPFAM" id="SSF89796">
    <property type="entry name" value="CoA-transferase family III (CaiB/BaiF)"/>
    <property type="match status" value="1"/>
</dbReference>
<gene>
    <name evidence="1" type="ORF">M3A82_007010</name>
</gene>
<name>A0A132HP87_MICLU</name>
<comment type="caution">
    <text evidence="1">The sequence shown here is derived from an EMBL/GenBank/DDBJ whole genome shotgun (WGS) entry which is preliminary data.</text>
</comment>
<keyword evidence="1" id="KW-0808">Transferase</keyword>
<dbReference type="Pfam" id="PF02515">
    <property type="entry name" value="CoA_transf_3"/>
    <property type="match status" value="1"/>
</dbReference>